<dbReference type="GeneID" id="94545217"/>
<comment type="pathway">
    <text evidence="1 11">Metabolic intermediate biosynthesis; chorismate biosynthesis; chorismate from D-erythrose 4-phosphate and phosphoenolpyruvate: step 5/7.</text>
</comment>
<evidence type="ECO:0000256" key="3">
    <source>
        <dbReference type="ARBA" id="ARBA00012154"/>
    </source>
</evidence>
<gene>
    <name evidence="11" type="primary">aroK</name>
    <name evidence="12" type="ORF">DFP99_1050</name>
</gene>
<feature type="binding site" evidence="11">
    <location>
        <begin position="12"/>
        <end position="17"/>
    </location>
    <ligand>
        <name>ATP</name>
        <dbReference type="ChEBI" id="CHEBI:30616"/>
    </ligand>
</feature>
<comment type="caution">
    <text evidence="12">The sequence shown here is derived from an EMBL/GenBank/DDBJ whole genome shotgun (WGS) entry which is preliminary data.</text>
</comment>
<keyword evidence="6 11" id="KW-0547">Nucleotide-binding</keyword>
<dbReference type="PANTHER" id="PTHR21087:SF16">
    <property type="entry name" value="SHIKIMATE KINASE 1, CHLOROPLASTIC"/>
    <property type="match status" value="1"/>
</dbReference>
<feature type="binding site" evidence="11">
    <location>
        <position position="34"/>
    </location>
    <ligand>
        <name>substrate</name>
    </ligand>
</feature>
<sequence length="203" mass="22915">MTKALILIGFMGAGKSTIGRLIAEKLQRNFIDTDELLQQRQGQTIAAIMEAKGMLGFREAEFDALQAAIQTGGVIATGGGIIDYEPSFQLLKTTAAQIVYLHGDFTQHLDRIMRDSQRPLLRTKSITEFVEMWDLRQSKYAVLANVTLSSFTKAPTDVLLEIEMWLKNPQTMNQSVSKQLELKKQIEQVQQELRMLQELPVNE</sequence>
<keyword evidence="11" id="KW-0479">Metal-binding</keyword>
<dbReference type="GO" id="GO:0009073">
    <property type="term" value="P:aromatic amino acid family biosynthetic process"/>
    <property type="evidence" value="ECO:0007669"/>
    <property type="project" value="UniProtKB-KW"/>
</dbReference>
<keyword evidence="7 11" id="KW-0418">Kinase</keyword>
<dbReference type="GO" id="GO:0009423">
    <property type="term" value="P:chorismate biosynthetic process"/>
    <property type="evidence" value="ECO:0007669"/>
    <property type="project" value="UniProtKB-UniRule"/>
</dbReference>
<dbReference type="Pfam" id="PF01202">
    <property type="entry name" value="SKI"/>
    <property type="match status" value="1"/>
</dbReference>
<comment type="catalytic activity">
    <reaction evidence="10 11">
        <text>shikimate + ATP = 3-phosphoshikimate + ADP + H(+)</text>
        <dbReference type="Rhea" id="RHEA:13121"/>
        <dbReference type="ChEBI" id="CHEBI:15378"/>
        <dbReference type="ChEBI" id="CHEBI:30616"/>
        <dbReference type="ChEBI" id="CHEBI:36208"/>
        <dbReference type="ChEBI" id="CHEBI:145989"/>
        <dbReference type="ChEBI" id="CHEBI:456216"/>
        <dbReference type="EC" id="2.7.1.71"/>
    </reaction>
</comment>
<evidence type="ECO:0000256" key="5">
    <source>
        <dbReference type="ARBA" id="ARBA00022679"/>
    </source>
</evidence>
<dbReference type="PRINTS" id="PR01100">
    <property type="entry name" value="SHIKIMTKNASE"/>
</dbReference>
<comment type="subcellular location">
    <subcellularLocation>
        <location evidence="11">Cytoplasm</location>
    </subcellularLocation>
</comment>
<feature type="binding site" evidence="11">
    <location>
        <position position="136"/>
    </location>
    <ligand>
        <name>substrate</name>
    </ligand>
</feature>
<keyword evidence="11" id="KW-0963">Cytoplasm</keyword>
<dbReference type="AlphaFoldDB" id="A0A288Q7D5"/>
<dbReference type="SUPFAM" id="SSF52540">
    <property type="entry name" value="P-loop containing nucleoside triphosphate hydrolases"/>
    <property type="match status" value="1"/>
</dbReference>
<dbReference type="InterPro" id="IPR000623">
    <property type="entry name" value="Shikimate_kinase/TSH1"/>
</dbReference>
<feature type="binding site" evidence="11">
    <location>
        <position position="79"/>
    </location>
    <ligand>
        <name>substrate</name>
    </ligand>
</feature>
<evidence type="ECO:0000256" key="7">
    <source>
        <dbReference type="ARBA" id="ARBA00022777"/>
    </source>
</evidence>
<dbReference type="EMBL" id="QRAS01000002">
    <property type="protein sequence ID" value="RDL06662.1"/>
    <property type="molecule type" value="Genomic_DNA"/>
</dbReference>
<dbReference type="InterPro" id="IPR023000">
    <property type="entry name" value="Shikimate_kinase_CS"/>
</dbReference>
<comment type="similarity">
    <text evidence="2 11">Belongs to the shikimate kinase family.</text>
</comment>
<evidence type="ECO:0000256" key="8">
    <source>
        <dbReference type="ARBA" id="ARBA00022840"/>
    </source>
</evidence>
<comment type="cofactor">
    <cofactor evidence="11">
        <name>Mg(2+)</name>
        <dbReference type="ChEBI" id="CHEBI:18420"/>
    </cofactor>
    <text evidence="11">Binds 1 Mg(2+) ion per subunit.</text>
</comment>
<feature type="binding site" evidence="11">
    <location>
        <position position="118"/>
    </location>
    <ligand>
        <name>ATP</name>
        <dbReference type="ChEBI" id="CHEBI:30616"/>
    </ligand>
</feature>
<dbReference type="GO" id="GO:0000287">
    <property type="term" value="F:magnesium ion binding"/>
    <property type="evidence" value="ECO:0007669"/>
    <property type="project" value="UniProtKB-UniRule"/>
</dbReference>
<dbReference type="PROSITE" id="PS01128">
    <property type="entry name" value="SHIKIMATE_KINASE"/>
    <property type="match status" value="1"/>
</dbReference>
<keyword evidence="9 11" id="KW-0057">Aromatic amino acid biosynthesis</keyword>
<dbReference type="HAMAP" id="MF_00109">
    <property type="entry name" value="Shikimate_kinase"/>
    <property type="match status" value="1"/>
</dbReference>
<dbReference type="RefSeq" id="WP_070229339.1">
    <property type="nucleotide sequence ID" value="NZ_BJYO01000003.1"/>
</dbReference>
<organism evidence="12 13">
    <name type="scientific">Weissella soli</name>
    <dbReference type="NCBI Taxonomy" id="155866"/>
    <lineage>
        <taxon>Bacteria</taxon>
        <taxon>Bacillati</taxon>
        <taxon>Bacillota</taxon>
        <taxon>Bacilli</taxon>
        <taxon>Lactobacillales</taxon>
        <taxon>Lactobacillaceae</taxon>
        <taxon>Weissella</taxon>
    </lineage>
</organism>
<evidence type="ECO:0000256" key="4">
    <source>
        <dbReference type="ARBA" id="ARBA00022605"/>
    </source>
</evidence>
<dbReference type="KEGG" id="wso:WSWS_00002"/>
<dbReference type="GO" id="GO:0004765">
    <property type="term" value="F:shikimate kinase activity"/>
    <property type="evidence" value="ECO:0007669"/>
    <property type="project" value="UniProtKB-UniRule"/>
</dbReference>
<evidence type="ECO:0000313" key="12">
    <source>
        <dbReference type="EMBL" id="RDL06662.1"/>
    </source>
</evidence>
<dbReference type="Proteomes" id="UP000254912">
    <property type="component" value="Unassembled WGS sequence"/>
</dbReference>
<evidence type="ECO:0000256" key="2">
    <source>
        <dbReference type="ARBA" id="ARBA00006997"/>
    </source>
</evidence>
<dbReference type="GO" id="GO:0005829">
    <property type="term" value="C:cytosol"/>
    <property type="evidence" value="ECO:0007669"/>
    <property type="project" value="TreeGrafter"/>
</dbReference>
<dbReference type="GO" id="GO:0008652">
    <property type="term" value="P:amino acid biosynthetic process"/>
    <property type="evidence" value="ECO:0007669"/>
    <property type="project" value="UniProtKB-KW"/>
</dbReference>
<name>A0A288Q7D5_9LACO</name>
<dbReference type="PANTHER" id="PTHR21087">
    <property type="entry name" value="SHIKIMATE KINASE"/>
    <property type="match status" value="1"/>
</dbReference>
<dbReference type="GO" id="GO:0005524">
    <property type="term" value="F:ATP binding"/>
    <property type="evidence" value="ECO:0007669"/>
    <property type="project" value="UniProtKB-UniRule"/>
</dbReference>
<evidence type="ECO:0000313" key="13">
    <source>
        <dbReference type="Proteomes" id="UP000254912"/>
    </source>
</evidence>
<proteinExistence type="inferred from homology"/>
<evidence type="ECO:0000256" key="10">
    <source>
        <dbReference type="ARBA" id="ARBA00048567"/>
    </source>
</evidence>
<keyword evidence="13" id="KW-1185">Reference proteome</keyword>
<dbReference type="Gene3D" id="3.40.50.300">
    <property type="entry name" value="P-loop containing nucleotide triphosphate hydrolases"/>
    <property type="match status" value="1"/>
</dbReference>
<evidence type="ECO:0000256" key="6">
    <source>
        <dbReference type="ARBA" id="ARBA00022741"/>
    </source>
</evidence>
<comment type="subunit">
    <text evidence="11">Monomer.</text>
</comment>
<keyword evidence="11" id="KW-0460">Magnesium</keyword>
<dbReference type="InterPro" id="IPR027417">
    <property type="entry name" value="P-loop_NTPase"/>
</dbReference>
<comment type="caution">
    <text evidence="11">Lacks conserved residue(s) required for the propagation of feature annotation.</text>
</comment>
<evidence type="ECO:0000256" key="1">
    <source>
        <dbReference type="ARBA" id="ARBA00004842"/>
    </source>
</evidence>
<feature type="binding site" evidence="11">
    <location>
        <position position="58"/>
    </location>
    <ligand>
        <name>substrate</name>
    </ligand>
</feature>
<protein>
    <recommendedName>
        <fullName evidence="3 11">Shikimate kinase</fullName>
        <shortName evidence="11">SK</shortName>
        <ecNumber evidence="3 11">2.7.1.71</ecNumber>
    </recommendedName>
</protein>
<dbReference type="InterPro" id="IPR031322">
    <property type="entry name" value="Shikimate/glucono_kinase"/>
</dbReference>
<evidence type="ECO:0000256" key="11">
    <source>
        <dbReference type="HAMAP-Rule" id="MF_00109"/>
    </source>
</evidence>
<dbReference type="EC" id="2.7.1.71" evidence="3 11"/>
<feature type="binding site" evidence="11">
    <location>
        <position position="16"/>
    </location>
    <ligand>
        <name>Mg(2+)</name>
        <dbReference type="ChEBI" id="CHEBI:18420"/>
    </ligand>
</feature>
<evidence type="ECO:0000256" key="9">
    <source>
        <dbReference type="ARBA" id="ARBA00023141"/>
    </source>
</evidence>
<comment type="function">
    <text evidence="11">Catalyzes the specific phosphorylation of the 3-hydroxyl group of shikimic acid using ATP as a cosubstrate.</text>
</comment>
<keyword evidence="8 11" id="KW-0067">ATP-binding</keyword>
<reference evidence="12 13" key="1">
    <citation type="submission" date="2018-07" db="EMBL/GenBank/DDBJ databases">
        <title>Genomic Encyclopedia of Type Strains, Phase III (KMG-III): the genomes of soil and plant-associated and newly described type strains.</title>
        <authorList>
            <person name="Whitman W."/>
        </authorList>
    </citation>
    <scope>NUCLEOTIDE SEQUENCE [LARGE SCALE GENOMIC DNA]</scope>
    <source>
        <strain evidence="12 13">CECT 7031</strain>
    </source>
</reference>
<accession>A0A288Q7D5</accession>
<dbReference type="CDD" id="cd00464">
    <property type="entry name" value="SK"/>
    <property type="match status" value="1"/>
</dbReference>
<keyword evidence="4 11" id="KW-0028">Amino-acid biosynthesis</keyword>
<keyword evidence="5 11" id="KW-0808">Transferase</keyword>
<dbReference type="UniPathway" id="UPA00053">
    <property type="reaction ID" value="UER00088"/>
</dbReference>